<feature type="domain" description="Integrase zinc-binding" evidence="2">
    <location>
        <begin position="32"/>
        <end position="64"/>
    </location>
</feature>
<organism evidence="3 4">
    <name type="scientific">Podarcis lilfordi</name>
    <name type="common">Lilford's wall lizard</name>
    <dbReference type="NCBI Taxonomy" id="74358"/>
    <lineage>
        <taxon>Eukaryota</taxon>
        <taxon>Metazoa</taxon>
        <taxon>Chordata</taxon>
        <taxon>Craniata</taxon>
        <taxon>Vertebrata</taxon>
        <taxon>Euteleostomi</taxon>
        <taxon>Lepidosauria</taxon>
        <taxon>Squamata</taxon>
        <taxon>Bifurcata</taxon>
        <taxon>Unidentata</taxon>
        <taxon>Episquamata</taxon>
        <taxon>Laterata</taxon>
        <taxon>Lacertibaenia</taxon>
        <taxon>Lacertidae</taxon>
        <taxon>Podarcis</taxon>
    </lineage>
</organism>
<accession>A0AA35L0F4</accession>
<evidence type="ECO:0000256" key="1">
    <source>
        <dbReference type="SAM" id="MobiDB-lite"/>
    </source>
</evidence>
<evidence type="ECO:0000313" key="4">
    <source>
        <dbReference type="Proteomes" id="UP001178461"/>
    </source>
</evidence>
<feature type="region of interest" description="Disordered" evidence="1">
    <location>
        <begin position="70"/>
        <end position="106"/>
    </location>
</feature>
<proteinExistence type="predicted"/>
<evidence type="ECO:0000313" key="3">
    <source>
        <dbReference type="EMBL" id="CAI5786813.1"/>
    </source>
</evidence>
<name>A0AA35L0F4_9SAUR</name>
<dbReference type="Proteomes" id="UP001178461">
    <property type="component" value="Chromosome 11"/>
</dbReference>
<sequence length="127" mass="14157">MAEVQRGTAEDDEFQIRDGLLIRRGALYVPGDDLRAKVLQQLHDAPTAGHFGKEKTVELVARDFGGPRCGGKSRITSRGATPAKGPSQCTNRRRDCSNPCRHRSNRGRGWPWTLSRIYPARGARRQC</sequence>
<gene>
    <name evidence="3" type="ORF">PODLI_1B019733</name>
</gene>
<protein>
    <recommendedName>
        <fullName evidence="2">Integrase zinc-binding domain-containing protein</fullName>
    </recommendedName>
</protein>
<keyword evidence="4" id="KW-1185">Reference proteome</keyword>
<dbReference type="Gene3D" id="1.10.340.70">
    <property type="match status" value="1"/>
</dbReference>
<dbReference type="InterPro" id="IPR041588">
    <property type="entry name" value="Integrase_H2C2"/>
</dbReference>
<dbReference type="AlphaFoldDB" id="A0AA35L0F4"/>
<dbReference type="Pfam" id="PF17921">
    <property type="entry name" value="Integrase_H2C2"/>
    <property type="match status" value="1"/>
</dbReference>
<reference evidence="3" key="1">
    <citation type="submission" date="2022-12" db="EMBL/GenBank/DDBJ databases">
        <authorList>
            <person name="Alioto T."/>
            <person name="Alioto T."/>
            <person name="Gomez Garrido J."/>
        </authorList>
    </citation>
    <scope>NUCLEOTIDE SEQUENCE</scope>
</reference>
<evidence type="ECO:0000259" key="2">
    <source>
        <dbReference type="Pfam" id="PF17921"/>
    </source>
</evidence>
<dbReference type="EMBL" id="OX395136">
    <property type="protein sequence ID" value="CAI5786813.1"/>
    <property type="molecule type" value="Genomic_DNA"/>
</dbReference>